<comment type="caution">
    <text evidence="1">The sequence shown here is derived from an EMBL/GenBank/DDBJ whole genome shotgun (WGS) entry which is preliminary data.</text>
</comment>
<accession>A0A399SEJ0</accession>
<proteinExistence type="predicted"/>
<name>A0A399SEJ0_9BACT</name>
<reference evidence="2" key="1">
    <citation type="submission" date="2018-08" db="EMBL/GenBank/DDBJ databases">
        <title>Mucilaginibacter sp. MYSH2.</title>
        <authorList>
            <person name="Seo T."/>
        </authorList>
    </citation>
    <scope>NUCLEOTIDE SEQUENCE [LARGE SCALE GENOMIC DNA]</scope>
    <source>
        <strain evidence="2">KIRAN</strain>
    </source>
</reference>
<sequence>MSTTLTPSPNALVEACYIIAGISTKPCIKVVSFDDEPAGYATIDGNMVTHLAGSDAVSNGAGIFIGDYFVGIADTYQSISITPFVRY</sequence>
<gene>
    <name evidence="1" type="ORF">D1627_05010</name>
</gene>
<evidence type="ECO:0000313" key="1">
    <source>
        <dbReference type="EMBL" id="RIJ41404.1"/>
    </source>
</evidence>
<evidence type="ECO:0000313" key="2">
    <source>
        <dbReference type="Proteomes" id="UP000266005"/>
    </source>
</evidence>
<dbReference type="OrthoDB" id="853600at2"/>
<dbReference type="EMBL" id="QWGE01000002">
    <property type="protein sequence ID" value="RIJ41404.1"/>
    <property type="molecule type" value="Genomic_DNA"/>
</dbReference>
<dbReference type="Proteomes" id="UP000266005">
    <property type="component" value="Unassembled WGS sequence"/>
</dbReference>
<organism evidence="1 2">
    <name type="scientific">Pontibacter oryzae</name>
    <dbReference type="NCBI Taxonomy" id="2304593"/>
    <lineage>
        <taxon>Bacteria</taxon>
        <taxon>Pseudomonadati</taxon>
        <taxon>Bacteroidota</taxon>
        <taxon>Cytophagia</taxon>
        <taxon>Cytophagales</taxon>
        <taxon>Hymenobacteraceae</taxon>
        <taxon>Pontibacter</taxon>
    </lineage>
</organism>
<dbReference type="AlphaFoldDB" id="A0A399SEJ0"/>
<dbReference type="RefSeq" id="WP_119431154.1">
    <property type="nucleotide sequence ID" value="NZ_QWGE01000002.1"/>
</dbReference>
<keyword evidence="2" id="KW-1185">Reference proteome</keyword>
<protein>
    <submittedName>
        <fullName evidence="1">Uncharacterized protein</fullName>
    </submittedName>
</protein>